<evidence type="ECO:0000256" key="5">
    <source>
        <dbReference type="ARBA" id="ARBA00023139"/>
    </source>
</evidence>
<keyword evidence="8" id="KW-1185">Reference proteome</keyword>
<keyword evidence="5" id="KW-0564">Palmitate</keyword>
<accession>A0AAE3HGW9</accession>
<organism evidence="7 8">
    <name type="scientific">Methylohalomonas lacus</name>
    <dbReference type="NCBI Taxonomy" id="398773"/>
    <lineage>
        <taxon>Bacteria</taxon>
        <taxon>Pseudomonadati</taxon>
        <taxon>Pseudomonadota</taxon>
        <taxon>Gammaproteobacteria</taxon>
        <taxon>Methylohalomonadales</taxon>
        <taxon>Methylohalomonadaceae</taxon>
        <taxon>Methylohalomonas</taxon>
    </lineage>
</organism>
<dbReference type="AlphaFoldDB" id="A0AAE3HGW9"/>
<evidence type="ECO:0000256" key="6">
    <source>
        <dbReference type="ARBA" id="ARBA00023288"/>
    </source>
</evidence>
<dbReference type="EMBL" id="JANUCT010000001">
    <property type="protein sequence ID" value="MCS3902076.1"/>
    <property type="molecule type" value="Genomic_DNA"/>
</dbReference>
<dbReference type="RefSeq" id="WP_259053368.1">
    <property type="nucleotide sequence ID" value="NZ_JANUCT010000001.1"/>
</dbReference>
<evidence type="ECO:0000313" key="7">
    <source>
        <dbReference type="EMBL" id="MCS3902076.1"/>
    </source>
</evidence>
<comment type="caution">
    <text evidence="7">The sequence shown here is derived from an EMBL/GenBank/DDBJ whole genome shotgun (WGS) entry which is preliminary data.</text>
</comment>
<keyword evidence="4" id="KW-0472">Membrane</keyword>
<name>A0AAE3HGW9_9GAMM</name>
<dbReference type="Proteomes" id="UP001204445">
    <property type="component" value="Unassembled WGS sequence"/>
</dbReference>
<dbReference type="GO" id="GO:0009636">
    <property type="term" value="P:response to toxic substance"/>
    <property type="evidence" value="ECO:0007669"/>
    <property type="project" value="InterPro"/>
</dbReference>
<evidence type="ECO:0000256" key="3">
    <source>
        <dbReference type="ARBA" id="ARBA00022729"/>
    </source>
</evidence>
<proteinExistence type="inferred from homology"/>
<evidence type="ECO:0000256" key="4">
    <source>
        <dbReference type="ARBA" id="ARBA00023136"/>
    </source>
</evidence>
<keyword evidence="2" id="KW-1003">Cell membrane</keyword>
<gene>
    <name evidence="7" type="ORF">J2T55_000068</name>
</gene>
<protein>
    <submittedName>
        <fullName evidence="7">Small secreted protein</fullName>
    </submittedName>
</protein>
<keyword evidence="6" id="KW-0449">Lipoprotein</keyword>
<dbReference type="InterPro" id="IPR012556">
    <property type="entry name" value="Entericidin"/>
</dbReference>
<comment type="similarity">
    <text evidence="1">Belongs to the EcnA/EcnB lipoprotein family.</text>
</comment>
<dbReference type="GO" id="GO:0016020">
    <property type="term" value="C:membrane"/>
    <property type="evidence" value="ECO:0007669"/>
    <property type="project" value="InterPro"/>
</dbReference>
<evidence type="ECO:0000313" key="8">
    <source>
        <dbReference type="Proteomes" id="UP001204445"/>
    </source>
</evidence>
<dbReference type="Pfam" id="PF08085">
    <property type="entry name" value="Entericidin"/>
    <property type="match status" value="1"/>
</dbReference>
<evidence type="ECO:0000256" key="1">
    <source>
        <dbReference type="ARBA" id="ARBA00010296"/>
    </source>
</evidence>
<keyword evidence="3" id="KW-0732">Signal</keyword>
<reference evidence="7" key="1">
    <citation type="submission" date="2022-08" db="EMBL/GenBank/DDBJ databases">
        <title>Genomic Encyclopedia of Type Strains, Phase III (KMG-III): the genomes of soil and plant-associated and newly described type strains.</title>
        <authorList>
            <person name="Whitman W."/>
        </authorList>
    </citation>
    <scope>NUCLEOTIDE SEQUENCE</scope>
    <source>
        <strain evidence="7">HMT 1</strain>
    </source>
</reference>
<evidence type="ECO:0000256" key="2">
    <source>
        <dbReference type="ARBA" id="ARBA00022475"/>
    </source>
</evidence>
<sequence>MFHPTGVTAMKRFFCLVIVLSGFIGLSACNTVAGFGEDLQTVGGKMSDKAEREKNE</sequence>